<name>A0A197JYZ3_9FUNG</name>
<evidence type="ECO:0000313" key="3">
    <source>
        <dbReference type="Proteomes" id="UP000078512"/>
    </source>
</evidence>
<dbReference type="Proteomes" id="UP000078512">
    <property type="component" value="Unassembled WGS sequence"/>
</dbReference>
<evidence type="ECO:0000313" key="2">
    <source>
        <dbReference type="EMBL" id="OAQ30168.1"/>
    </source>
</evidence>
<reference evidence="2 3" key="1">
    <citation type="submission" date="2016-05" db="EMBL/GenBank/DDBJ databases">
        <title>Genome sequencing reveals origins of a unique bacterial endosymbiosis in the earliest lineages of terrestrial Fungi.</title>
        <authorList>
            <consortium name="DOE Joint Genome Institute"/>
            <person name="Uehling J."/>
            <person name="Gryganskyi A."/>
            <person name="Hameed K."/>
            <person name="Tschaplinski T."/>
            <person name="Misztal P."/>
            <person name="Wu S."/>
            <person name="Desiro A."/>
            <person name="Vande Pol N."/>
            <person name="Du Z.-Y."/>
            <person name="Zienkiewicz A."/>
            <person name="Zienkiewicz K."/>
            <person name="Morin E."/>
            <person name="Tisserant E."/>
            <person name="Splivallo R."/>
            <person name="Hainaut M."/>
            <person name="Henrissat B."/>
            <person name="Ohm R."/>
            <person name="Kuo A."/>
            <person name="Yan J."/>
            <person name="Lipzen A."/>
            <person name="Nolan M."/>
            <person name="Labutti K."/>
            <person name="Barry K."/>
            <person name="Goldstein A."/>
            <person name="Labbe J."/>
            <person name="Schadt C."/>
            <person name="Tuskan G."/>
            <person name="Grigoriev I."/>
            <person name="Martin F."/>
            <person name="Vilgalys R."/>
            <person name="Bonito G."/>
        </authorList>
    </citation>
    <scope>NUCLEOTIDE SEQUENCE [LARGE SCALE GENOMIC DNA]</scope>
    <source>
        <strain evidence="2 3">AG-77</strain>
    </source>
</reference>
<proteinExistence type="predicted"/>
<keyword evidence="3" id="KW-1185">Reference proteome</keyword>
<dbReference type="AlphaFoldDB" id="A0A197JYZ3"/>
<accession>A0A197JYZ3</accession>
<sequence>MAQSVPCAAITRQQRFGQISSAVTMKTTFSRTPTYSRLSSPSSPTLNDKRRLPSKVEECLTELEPLVDGFRIMDEAVTNKRSAHGHGVTEYLNRAPTVLESRYH</sequence>
<dbReference type="EMBL" id="KV442036">
    <property type="protein sequence ID" value="OAQ30168.1"/>
    <property type="molecule type" value="Genomic_DNA"/>
</dbReference>
<feature type="compositionally biased region" description="Polar residues" evidence="1">
    <location>
        <begin position="30"/>
        <end position="46"/>
    </location>
</feature>
<evidence type="ECO:0000256" key="1">
    <source>
        <dbReference type="SAM" id="MobiDB-lite"/>
    </source>
</evidence>
<organism evidence="2 3">
    <name type="scientific">Linnemannia elongata AG-77</name>
    <dbReference type="NCBI Taxonomy" id="1314771"/>
    <lineage>
        <taxon>Eukaryota</taxon>
        <taxon>Fungi</taxon>
        <taxon>Fungi incertae sedis</taxon>
        <taxon>Mucoromycota</taxon>
        <taxon>Mortierellomycotina</taxon>
        <taxon>Mortierellomycetes</taxon>
        <taxon>Mortierellales</taxon>
        <taxon>Mortierellaceae</taxon>
        <taxon>Linnemannia</taxon>
    </lineage>
</organism>
<protein>
    <submittedName>
        <fullName evidence="2">Uncharacterized protein</fullName>
    </submittedName>
</protein>
<gene>
    <name evidence="2" type="ORF">K457DRAFT_18520</name>
</gene>
<feature type="region of interest" description="Disordered" evidence="1">
    <location>
        <begin position="30"/>
        <end position="52"/>
    </location>
</feature>